<name>A0AB33IJX7_ACEAC</name>
<feature type="transmembrane region" description="Helical" evidence="1">
    <location>
        <begin position="15"/>
        <end position="35"/>
    </location>
</feature>
<keyword evidence="1" id="KW-0472">Membrane</keyword>
<protein>
    <submittedName>
        <fullName evidence="2">Uncharacterized protein</fullName>
    </submittedName>
</protein>
<keyword evidence="1" id="KW-1133">Transmembrane helix</keyword>
<proteinExistence type="predicted"/>
<dbReference type="Proteomes" id="UP000516424">
    <property type="component" value="Chromosome"/>
</dbReference>
<reference evidence="2 3" key="1">
    <citation type="journal article" date="2011" name="Microbiology">
        <title>Transcriptome response to different carbon sources in Acetobacter aceti.</title>
        <authorList>
            <person name="Sakurai K."/>
            <person name="Arai H."/>
            <person name="Ishii M."/>
            <person name="Igarashi Y."/>
        </authorList>
    </citation>
    <scope>NUCLEOTIDE SEQUENCE [LARGE SCALE GENOMIC DNA]</scope>
    <source>
        <strain evidence="2 3">NBRC 14818</strain>
    </source>
</reference>
<keyword evidence="3" id="KW-1185">Reference proteome</keyword>
<accession>A0AB33IJX7</accession>
<organism evidence="2 3">
    <name type="scientific">Acetobacter aceti NBRC 14818</name>
    <dbReference type="NCBI Taxonomy" id="887700"/>
    <lineage>
        <taxon>Bacteria</taxon>
        <taxon>Pseudomonadati</taxon>
        <taxon>Pseudomonadota</taxon>
        <taxon>Alphaproteobacteria</taxon>
        <taxon>Acetobacterales</taxon>
        <taxon>Acetobacteraceae</taxon>
        <taxon>Acetobacter</taxon>
        <taxon>Acetobacter subgen. Acetobacter</taxon>
    </lineage>
</organism>
<dbReference type="RefSeq" id="WP_155877611.1">
    <property type="nucleotide sequence ID" value="NZ_AP023410.1"/>
</dbReference>
<feature type="transmembrane region" description="Helical" evidence="1">
    <location>
        <begin position="86"/>
        <end position="108"/>
    </location>
</feature>
<keyword evidence="1" id="KW-0812">Transmembrane</keyword>
<dbReference type="AlphaFoldDB" id="A0AB33IJX7"/>
<dbReference type="EMBL" id="AP023410">
    <property type="protein sequence ID" value="BCK77360.1"/>
    <property type="molecule type" value="Genomic_DNA"/>
</dbReference>
<sequence length="137" mass="15591">MATSVAVAHYTGYETAGWVLVTAEMLSVLCALYSISPRKWMREDKESLDLEKLKELPKENFLANVIETYKNQIFINKNTLNQIDSWITASLLFLVFAPFFAAAFHLALHSFPTAHSSLEGKIKNHSSEVHYYINVHL</sequence>
<evidence type="ECO:0000313" key="3">
    <source>
        <dbReference type="Proteomes" id="UP000516424"/>
    </source>
</evidence>
<evidence type="ECO:0000256" key="1">
    <source>
        <dbReference type="SAM" id="Phobius"/>
    </source>
</evidence>
<evidence type="ECO:0000313" key="2">
    <source>
        <dbReference type="EMBL" id="BCK77360.1"/>
    </source>
</evidence>
<gene>
    <name evidence="2" type="ORF">EMQ_2966</name>
</gene>